<feature type="region of interest" description="Disordered" evidence="1">
    <location>
        <begin position="15"/>
        <end position="46"/>
    </location>
</feature>
<keyword evidence="3" id="KW-1185">Reference proteome</keyword>
<organism evidence="2 3">
    <name type="scientific">Jaminaea rosea</name>
    <dbReference type="NCBI Taxonomy" id="1569628"/>
    <lineage>
        <taxon>Eukaryota</taxon>
        <taxon>Fungi</taxon>
        <taxon>Dikarya</taxon>
        <taxon>Basidiomycota</taxon>
        <taxon>Ustilaginomycotina</taxon>
        <taxon>Exobasidiomycetes</taxon>
        <taxon>Microstromatales</taxon>
        <taxon>Microstromatales incertae sedis</taxon>
        <taxon>Jaminaea</taxon>
    </lineage>
</organism>
<accession>A0A316UQK0</accession>
<name>A0A316UQK0_9BASI</name>
<gene>
    <name evidence="2" type="ORF">BDZ90DRAFT_166786</name>
</gene>
<evidence type="ECO:0000256" key="1">
    <source>
        <dbReference type="SAM" id="MobiDB-lite"/>
    </source>
</evidence>
<proteinExistence type="predicted"/>
<dbReference type="RefSeq" id="XP_025362201.1">
    <property type="nucleotide sequence ID" value="XM_025503651.1"/>
</dbReference>
<dbReference type="Proteomes" id="UP000245884">
    <property type="component" value="Unassembled WGS sequence"/>
</dbReference>
<sequence>MACQRFPLSRFVRSRRRGSPPCWASRPRRRRRTDRSMHGVNSGGSLGRERRLNFFAAASHALAQPQPQPRSAVFSLIVRVSPPTIVQQLYIMWLATSHYAQVPRTRTLTPI</sequence>
<evidence type="ECO:0000313" key="2">
    <source>
        <dbReference type="EMBL" id="PWN27589.1"/>
    </source>
</evidence>
<reference evidence="2 3" key="1">
    <citation type="journal article" date="2018" name="Mol. Biol. Evol.">
        <title>Broad Genomic Sampling Reveals a Smut Pathogenic Ancestry of the Fungal Clade Ustilaginomycotina.</title>
        <authorList>
            <person name="Kijpornyongpan T."/>
            <person name="Mondo S.J."/>
            <person name="Barry K."/>
            <person name="Sandor L."/>
            <person name="Lee J."/>
            <person name="Lipzen A."/>
            <person name="Pangilinan J."/>
            <person name="LaButti K."/>
            <person name="Hainaut M."/>
            <person name="Henrissat B."/>
            <person name="Grigoriev I.V."/>
            <person name="Spatafora J.W."/>
            <person name="Aime M.C."/>
        </authorList>
    </citation>
    <scope>NUCLEOTIDE SEQUENCE [LARGE SCALE GENOMIC DNA]</scope>
    <source>
        <strain evidence="2 3">MCA 5214</strain>
    </source>
</reference>
<evidence type="ECO:0000313" key="3">
    <source>
        <dbReference type="Proteomes" id="UP000245884"/>
    </source>
</evidence>
<dbReference type="GeneID" id="37025474"/>
<dbReference type="AlphaFoldDB" id="A0A316UQK0"/>
<protein>
    <submittedName>
        <fullName evidence="2">Uncharacterized protein</fullName>
    </submittedName>
</protein>
<dbReference type="EMBL" id="KZ819667">
    <property type="protein sequence ID" value="PWN27589.1"/>
    <property type="molecule type" value="Genomic_DNA"/>
</dbReference>